<dbReference type="EMBL" id="KZ824427">
    <property type="protein sequence ID" value="RAL03593.1"/>
    <property type="molecule type" value="Genomic_DNA"/>
</dbReference>
<proteinExistence type="predicted"/>
<dbReference type="Proteomes" id="UP000249402">
    <property type="component" value="Unassembled WGS sequence"/>
</dbReference>
<organism evidence="2 3">
    <name type="scientific">Aspergillus ibericus CBS 121593</name>
    <dbReference type="NCBI Taxonomy" id="1448316"/>
    <lineage>
        <taxon>Eukaryota</taxon>
        <taxon>Fungi</taxon>
        <taxon>Dikarya</taxon>
        <taxon>Ascomycota</taxon>
        <taxon>Pezizomycotina</taxon>
        <taxon>Eurotiomycetes</taxon>
        <taxon>Eurotiomycetidae</taxon>
        <taxon>Eurotiales</taxon>
        <taxon>Aspergillaceae</taxon>
        <taxon>Aspergillus</taxon>
        <taxon>Aspergillus subgen. Circumdati</taxon>
    </lineage>
</organism>
<dbReference type="VEuPathDB" id="FungiDB:BO80DRAFT_287798"/>
<feature type="region of interest" description="Disordered" evidence="1">
    <location>
        <begin position="116"/>
        <end position="144"/>
    </location>
</feature>
<name>A0A395H7V6_9EURO</name>
<feature type="compositionally biased region" description="Basic residues" evidence="1">
    <location>
        <begin position="1"/>
        <end position="13"/>
    </location>
</feature>
<sequence length="197" mass="21972">MHHSTVGKPRRQRSVMSPNREASIVEPRRLAPAFSVVQLWSDLQTKPIYGPSPRFSCSTTNIDLFFFLQSTHLETVRVLEGQERAQTKYDDPNARQRLGEEKEKAIAIRPQALENKSAPDSACQERPMRKRKQGGSELTVSGAAVEPTTERVRLVLFAKMAGRRWMADREGRSAPVVSHSLMPAALPASADPVARGR</sequence>
<dbReference type="AlphaFoldDB" id="A0A395H7V6"/>
<evidence type="ECO:0000313" key="3">
    <source>
        <dbReference type="Proteomes" id="UP000249402"/>
    </source>
</evidence>
<keyword evidence="3" id="KW-1185">Reference proteome</keyword>
<gene>
    <name evidence="2" type="ORF">BO80DRAFT_287798</name>
</gene>
<dbReference type="GeneID" id="37219837"/>
<dbReference type="RefSeq" id="XP_025577920.1">
    <property type="nucleotide sequence ID" value="XM_025714972.1"/>
</dbReference>
<protein>
    <submittedName>
        <fullName evidence="2">Uncharacterized protein</fullName>
    </submittedName>
</protein>
<reference evidence="2 3" key="1">
    <citation type="submission" date="2018-02" db="EMBL/GenBank/DDBJ databases">
        <title>The genomes of Aspergillus section Nigri reveals drivers in fungal speciation.</title>
        <authorList>
            <consortium name="DOE Joint Genome Institute"/>
            <person name="Vesth T.C."/>
            <person name="Nybo J."/>
            <person name="Theobald S."/>
            <person name="Brandl J."/>
            <person name="Frisvad J.C."/>
            <person name="Nielsen K.F."/>
            <person name="Lyhne E.K."/>
            <person name="Kogle M.E."/>
            <person name="Kuo A."/>
            <person name="Riley R."/>
            <person name="Clum A."/>
            <person name="Nolan M."/>
            <person name="Lipzen A."/>
            <person name="Salamov A."/>
            <person name="Henrissat B."/>
            <person name="Wiebenga A."/>
            <person name="De vries R.P."/>
            <person name="Grigoriev I.V."/>
            <person name="Mortensen U.H."/>
            <person name="Andersen M.R."/>
            <person name="Baker S.E."/>
        </authorList>
    </citation>
    <scope>NUCLEOTIDE SEQUENCE [LARGE SCALE GENOMIC DNA]</scope>
    <source>
        <strain evidence="2 3">CBS 121593</strain>
    </source>
</reference>
<feature type="region of interest" description="Disordered" evidence="1">
    <location>
        <begin position="1"/>
        <end position="23"/>
    </location>
</feature>
<accession>A0A395H7V6</accession>
<evidence type="ECO:0000256" key="1">
    <source>
        <dbReference type="SAM" id="MobiDB-lite"/>
    </source>
</evidence>
<evidence type="ECO:0000313" key="2">
    <source>
        <dbReference type="EMBL" id="RAL03593.1"/>
    </source>
</evidence>